<dbReference type="Gene3D" id="3.40.50.2300">
    <property type="match status" value="1"/>
</dbReference>
<proteinExistence type="predicted"/>
<dbReference type="AlphaFoldDB" id="A0A1M6DMH0"/>
<sequence length="99" mass="10874">MAKIKILIACGSGIATSTIAADAVKEICRELKIPYEIVKCSMTEIASFEQSVDIIFTTNNYTGKTELPHMSLTGFITGINEDALREKVGKTISDIYKRL</sequence>
<dbReference type="SUPFAM" id="SSF52794">
    <property type="entry name" value="PTS system IIB component-like"/>
    <property type="match status" value="1"/>
</dbReference>
<keyword evidence="4" id="KW-1185">Reference proteome</keyword>
<keyword evidence="1" id="KW-0808">Transferase</keyword>
<dbReference type="RefSeq" id="WP_149733786.1">
    <property type="nucleotide sequence ID" value="NZ_FQZD01000007.1"/>
</dbReference>
<dbReference type="OrthoDB" id="6603449at2"/>
<name>A0A1M6DMH0_9FIRM</name>
<feature type="domain" description="PTS EIIB type-2" evidence="2">
    <location>
        <begin position="4"/>
        <end position="96"/>
    </location>
</feature>
<dbReference type="GO" id="GO:0008982">
    <property type="term" value="F:protein-N(PI)-phosphohistidine-sugar phosphotransferase activity"/>
    <property type="evidence" value="ECO:0007669"/>
    <property type="project" value="InterPro"/>
</dbReference>
<dbReference type="GO" id="GO:0009401">
    <property type="term" value="P:phosphoenolpyruvate-dependent sugar phosphotransferase system"/>
    <property type="evidence" value="ECO:0007669"/>
    <property type="project" value="InterPro"/>
</dbReference>
<dbReference type="Pfam" id="PF02302">
    <property type="entry name" value="PTS_IIB"/>
    <property type="match status" value="1"/>
</dbReference>
<dbReference type="EMBL" id="FQZD01000007">
    <property type="protein sequence ID" value="SHI74446.1"/>
    <property type="molecule type" value="Genomic_DNA"/>
</dbReference>
<protein>
    <submittedName>
        <fullName evidence="3">PTS system, galactitol-specific IIB component</fullName>
    </submittedName>
</protein>
<organism evidence="3 4">
    <name type="scientific">Propionispora hippei DSM 15287</name>
    <dbReference type="NCBI Taxonomy" id="1123003"/>
    <lineage>
        <taxon>Bacteria</taxon>
        <taxon>Bacillati</taxon>
        <taxon>Bacillota</taxon>
        <taxon>Negativicutes</taxon>
        <taxon>Selenomonadales</taxon>
        <taxon>Sporomusaceae</taxon>
        <taxon>Propionispora</taxon>
    </lineage>
</organism>
<evidence type="ECO:0000256" key="1">
    <source>
        <dbReference type="ARBA" id="ARBA00022679"/>
    </source>
</evidence>
<evidence type="ECO:0000259" key="2">
    <source>
        <dbReference type="PROSITE" id="PS51099"/>
    </source>
</evidence>
<dbReference type="Proteomes" id="UP000322917">
    <property type="component" value="Unassembled WGS sequence"/>
</dbReference>
<dbReference type="InterPro" id="IPR003501">
    <property type="entry name" value="PTS_EIIB_2/3"/>
</dbReference>
<dbReference type="PROSITE" id="PS51099">
    <property type="entry name" value="PTS_EIIB_TYPE_2"/>
    <property type="match status" value="1"/>
</dbReference>
<accession>A0A1M6DMH0</accession>
<evidence type="ECO:0000313" key="4">
    <source>
        <dbReference type="Proteomes" id="UP000322917"/>
    </source>
</evidence>
<evidence type="ECO:0000313" key="3">
    <source>
        <dbReference type="EMBL" id="SHI74446.1"/>
    </source>
</evidence>
<dbReference type="CDD" id="cd05566">
    <property type="entry name" value="PTS_IIB_galactitol"/>
    <property type="match status" value="1"/>
</dbReference>
<reference evidence="3 4" key="1">
    <citation type="submission" date="2016-11" db="EMBL/GenBank/DDBJ databases">
        <authorList>
            <person name="Varghese N."/>
            <person name="Submissions S."/>
        </authorList>
    </citation>
    <scope>NUCLEOTIDE SEQUENCE [LARGE SCALE GENOMIC DNA]</scope>
    <source>
        <strain evidence="3 4">DSM 15287</strain>
    </source>
</reference>
<dbReference type="InterPro" id="IPR013011">
    <property type="entry name" value="PTS_EIIB_2"/>
</dbReference>
<dbReference type="InterPro" id="IPR036095">
    <property type="entry name" value="PTS_EIIB-like_sf"/>
</dbReference>
<gene>
    <name evidence="3" type="ORF">SAMN02745170_00936</name>
</gene>